<dbReference type="InterPro" id="IPR023175">
    <property type="entry name" value="Vta1/CALS_N_sf"/>
</dbReference>
<organism evidence="5 6">
    <name type="scientific">Hibiscus sabdariffa</name>
    <name type="common">roselle</name>
    <dbReference type="NCBI Taxonomy" id="183260"/>
    <lineage>
        <taxon>Eukaryota</taxon>
        <taxon>Viridiplantae</taxon>
        <taxon>Streptophyta</taxon>
        <taxon>Embryophyta</taxon>
        <taxon>Tracheophyta</taxon>
        <taxon>Spermatophyta</taxon>
        <taxon>Magnoliopsida</taxon>
        <taxon>eudicotyledons</taxon>
        <taxon>Gunneridae</taxon>
        <taxon>Pentapetalae</taxon>
        <taxon>rosids</taxon>
        <taxon>malvids</taxon>
        <taxon>Malvales</taxon>
        <taxon>Malvaceae</taxon>
        <taxon>Malvoideae</taxon>
        <taxon>Hibiscus</taxon>
    </lineage>
</organism>
<protein>
    <recommendedName>
        <fullName evidence="4">Vta1/callose synthase N-terminal domain-containing protein</fullName>
    </recommendedName>
</protein>
<keyword evidence="2" id="KW-0472">Membrane</keyword>
<proteinExistence type="predicted"/>
<evidence type="ECO:0000256" key="2">
    <source>
        <dbReference type="ARBA" id="ARBA00023136"/>
    </source>
</evidence>
<dbReference type="Gene3D" id="1.25.40.270">
    <property type="entry name" value="Vacuolar protein sorting-associated protein vta1"/>
    <property type="match status" value="1"/>
</dbReference>
<dbReference type="Proteomes" id="UP001472677">
    <property type="component" value="Unassembled WGS sequence"/>
</dbReference>
<dbReference type="InterPro" id="IPR039431">
    <property type="entry name" value="Vta1/CALS_N"/>
</dbReference>
<dbReference type="Pfam" id="PF04652">
    <property type="entry name" value="Vta1"/>
    <property type="match status" value="1"/>
</dbReference>
<evidence type="ECO:0000256" key="3">
    <source>
        <dbReference type="SAM" id="MobiDB-lite"/>
    </source>
</evidence>
<evidence type="ECO:0000313" key="6">
    <source>
        <dbReference type="Proteomes" id="UP001472677"/>
    </source>
</evidence>
<name>A0ABR2DB79_9ROSI</name>
<gene>
    <name evidence="5" type="ORF">V6N12_047241</name>
</gene>
<feature type="domain" description="Vta1/callose synthase N-terminal" evidence="4">
    <location>
        <begin position="36"/>
        <end position="163"/>
    </location>
</feature>
<comment type="caution">
    <text evidence="5">The sequence shown here is derived from an EMBL/GenBank/DDBJ whole genome shotgun (WGS) entry which is preliminary data.</text>
</comment>
<evidence type="ECO:0000259" key="4">
    <source>
        <dbReference type="Pfam" id="PF04652"/>
    </source>
</evidence>
<sequence length="277" mass="31820">MASSSGTKPDRVQTTMVESPNNDNTSEMVPSTLAPIVPILRVADEIEKDNPRVAFFCRFYAMERAFTIHPTSSGPGVRQFKIHFLRRLQREEVETKPILARSDAGEIQMYYKQFYLKNIAEDQNTKKPDERAKFYQIASVLYDVLRSSVPASRVDNQTKSYAKEVDKKKEQFERYNILPLDAWVKPVIMELPEIKAALTAIQNLEGLPTLRVHMTSDDPDDIPQKRAQPVNDMLDWLSSLFGFQKGNVANQREHLILLLANIDVRKKENFKDYIAID</sequence>
<dbReference type="EMBL" id="JBBPBM010000032">
    <property type="protein sequence ID" value="KAK8533838.1"/>
    <property type="molecule type" value="Genomic_DNA"/>
</dbReference>
<accession>A0ABR2DB79</accession>
<comment type="subcellular location">
    <subcellularLocation>
        <location evidence="1">Endomembrane system</location>
    </subcellularLocation>
</comment>
<reference evidence="5 6" key="1">
    <citation type="journal article" date="2024" name="G3 (Bethesda)">
        <title>Genome assembly of Hibiscus sabdariffa L. provides insights into metabolisms of medicinal natural products.</title>
        <authorList>
            <person name="Kim T."/>
        </authorList>
    </citation>
    <scope>NUCLEOTIDE SEQUENCE [LARGE SCALE GENOMIC DNA]</scope>
    <source>
        <strain evidence="5">TK-2024</strain>
        <tissue evidence="5">Old leaves</tissue>
    </source>
</reference>
<dbReference type="PANTHER" id="PTHR12741">
    <property type="entry name" value="LYST-INTERACTING PROTEIN LIP5 DOPAMINE RESPONSIVE PROTEIN DRG-1"/>
    <property type="match status" value="1"/>
</dbReference>
<evidence type="ECO:0000256" key="1">
    <source>
        <dbReference type="ARBA" id="ARBA00004308"/>
    </source>
</evidence>
<evidence type="ECO:0000313" key="5">
    <source>
        <dbReference type="EMBL" id="KAK8533838.1"/>
    </source>
</evidence>
<dbReference type="PANTHER" id="PTHR12741:SF16">
    <property type="entry name" value="CALLOSE SYNTHASE 7"/>
    <property type="match status" value="1"/>
</dbReference>
<feature type="region of interest" description="Disordered" evidence="3">
    <location>
        <begin position="1"/>
        <end position="29"/>
    </location>
</feature>
<keyword evidence="6" id="KW-1185">Reference proteome</keyword>